<dbReference type="Gene3D" id="3.30.457.10">
    <property type="entry name" value="Copper amine oxidase-like, N-terminal domain"/>
    <property type="match status" value="1"/>
</dbReference>
<protein>
    <submittedName>
        <fullName evidence="3">mRNA-degrading endonuclease HigB of HigAB toxin-antitoxin module</fullName>
    </submittedName>
</protein>
<proteinExistence type="predicted"/>
<keyword evidence="3" id="KW-0255">Endonuclease</keyword>
<keyword evidence="3" id="KW-0540">Nuclease</keyword>
<evidence type="ECO:0000313" key="3">
    <source>
        <dbReference type="EMBL" id="MBB5147632.1"/>
    </source>
</evidence>
<evidence type="ECO:0000259" key="2">
    <source>
        <dbReference type="Pfam" id="PF07833"/>
    </source>
</evidence>
<organism evidence="3 4">
    <name type="scientific">Ureibacillus thermosphaericus</name>
    <dbReference type="NCBI Taxonomy" id="51173"/>
    <lineage>
        <taxon>Bacteria</taxon>
        <taxon>Bacillati</taxon>
        <taxon>Bacillota</taxon>
        <taxon>Bacilli</taxon>
        <taxon>Bacillales</taxon>
        <taxon>Caryophanaceae</taxon>
        <taxon>Ureibacillus</taxon>
    </lineage>
</organism>
<keyword evidence="3" id="KW-0378">Hydrolase</keyword>
<gene>
    <name evidence="3" type="ORF">HNR36_000013</name>
</gene>
<sequence length="306" mass="34440">MKKKLSALCALAVLSSFTLIPDGNVQALEVNDNSVIEAKEEHQFKYFQVSGTISSITEKENGSFFATIDSKENPFGFYFNEDTFIFDNSGNAVKLKEGMQITAYVDSLKPMIMIYPPQYSPDVVIVQTDNPGTVQLDQFDQNYLNVAKDLIIHLNEKSNIMNLSGEKLSKEDVIDKEVLIFYEVVLESYPAQTGPSKVIVLERNEQWEQPSEIEKAYQIAENDFYIVNNVKMVPLRLIAEQLGYRVDSTGVGAIVSKGEVSFTITRGTKSYITNGTTKQFVEAPALLEPRKTYVPYEFIEELVGNF</sequence>
<feature type="chain" id="PRO_5039357267" evidence="1">
    <location>
        <begin position="21"/>
        <end position="306"/>
    </location>
</feature>
<name>A0A840PSA8_URETH</name>
<dbReference type="SUPFAM" id="SSF55383">
    <property type="entry name" value="Copper amine oxidase, domain N"/>
    <property type="match status" value="1"/>
</dbReference>
<dbReference type="AlphaFoldDB" id="A0A840PSA8"/>
<keyword evidence="4" id="KW-1185">Reference proteome</keyword>
<evidence type="ECO:0000313" key="4">
    <source>
        <dbReference type="Proteomes" id="UP000557217"/>
    </source>
</evidence>
<keyword evidence="1" id="KW-0732">Signal</keyword>
<dbReference type="GO" id="GO:0004519">
    <property type="term" value="F:endonuclease activity"/>
    <property type="evidence" value="ECO:0007669"/>
    <property type="project" value="UniProtKB-KW"/>
</dbReference>
<dbReference type="EMBL" id="JACHGZ010000001">
    <property type="protein sequence ID" value="MBB5147632.1"/>
    <property type="molecule type" value="Genomic_DNA"/>
</dbReference>
<evidence type="ECO:0000256" key="1">
    <source>
        <dbReference type="SAM" id="SignalP"/>
    </source>
</evidence>
<dbReference type="InterPro" id="IPR012854">
    <property type="entry name" value="Cu_amine_oxidase-like_N"/>
</dbReference>
<dbReference type="InterPro" id="IPR036582">
    <property type="entry name" value="Mao_N_sf"/>
</dbReference>
<accession>A0A840PSA8</accession>
<comment type="caution">
    <text evidence="3">The sequence shown here is derived from an EMBL/GenBank/DDBJ whole genome shotgun (WGS) entry which is preliminary data.</text>
</comment>
<feature type="domain" description="Copper amine oxidase-like N-terminal" evidence="2">
    <location>
        <begin position="221"/>
        <end position="304"/>
    </location>
</feature>
<dbReference type="RefSeq" id="WP_168411784.1">
    <property type="nucleotide sequence ID" value="NZ_JAAXPW010000001.1"/>
</dbReference>
<dbReference type="Proteomes" id="UP000557217">
    <property type="component" value="Unassembled WGS sequence"/>
</dbReference>
<dbReference type="Pfam" id="PF07833">
    <property type="entry name" value="Cu_amine_oxidN1"/>
    <property type="match status" value="1"/>
</dbReference>
<reference evidence="3 4" key="1">
    <citation type="submission" date="2020-08" db="EMBL/GenBank/DDBJ databases">
        <title>Genomic Encyclopedia of Type Strains, Phase IV (KMG-IV): sequencing the most valuable type-strain genomes for metagenomic binning, comparative biology and taxonomic classification.</title>
        <authorList>
            <person name="Goeker M."/>
        </authorList>
    </citation>
    <scope>NUCLEOTIDE SEQUENCE [LARGE SCALE GENOMIC DNA]</scope>
    <source>
        <strain evidence="3 4">DSM 10633</strain>
    </source>
</reference>
<feature type="signal peptide" evidence="1">
    <location>
        <begin position="1"/>
        <end position="20"/>
    </location>
</feature>